<reference evidence="2 3" key="1">
    <citation type="journal article" date="2023" name="Hortic Res">
        <title>Pangenome of water caltrop reveals structural variations and asymmetric subgenome divergence after allopolyploidization.</title>
        <authorList>
            <person name="Zhang X."/>
            <person name="Chen Y."/>
            <person name="Wang L."/>
            <person name="Yuan Y."/>
            <person name="Fang M."/>
            <person name="Shi L."/>
            <person name="Lu R."/>
            <person name="Comes H.P."/>
            <person name="Ma Y."/>
            <person name="Chen Y."/>
            <person name="Huang G."/>
            <person name="Zhou Y."/>
            <person name="Zheng Z."/>
            <person name="Qiu Y."/>
        </authorList>
    </citation>
    <scope>NUCLEOTIDE SEQUENCE [LARGE SCALE GENOMIC DNA]</scope>
    <source>
        <strain evidence="2">F231</strain>
    </source>
</reference>
<dbReference type="CDD" id="cd21693">
    <property type="entry name" value="GINS_B_Psf3"/>
    <property type="match status" value="1"/>
</dbReference>
<proteinExistence type="predicted"/>
<keyword evidence="3" id="KW-1185">Reference proteome</keyword>
<name>A0AAN7M5C0_TRANT</name>
<dbReference type="InterPro" id="IPR038437">
    <property type="entry name" value="GINS_Psf3_sf"/>
</dbReference>
<accession>A0AAN7M5C0</accession>
<gene>
    <name evidence="2" type="ORF">SAY86_022323</name>
</gene>
<organism evidence="2 3">
    <name type="scientific">Trapa natans</name>
    <name type="common">Water chestnut</name>
    <dbReference type="NCBI Taxonomy" id="22666"/>
    <lineage>
        <taxon>Eukaryota</taxon>
        <taxon>Viridiplantae</taxon>
        <taxon>Streptophyta</taxon>
        <taxon>Embryophyta</taxon>
        <taxon>Tracheophyta</taxon>
        <taxon>Spermatophyta</taxon>
        <taxon>Magnoliopsida</taxon>
        <taxon>eudicotyledons</taxon>
        <taxon>Gunneridae</taxon>
        <taxon>Pentapetalae</taxon>
        <taxon>rosids</taxon>
        <taxon>malvids</taxon>
        <taxon>Myrtales</taxon>
        <taxon>Lythraceae</taxon>
        <taxon>Trapa</taxon>
    </lineage>
</organism>
<dbReference type="Gene3D" id="1.20.58.2050">
    <property type="match status" value="1"/>
</dbReference>
<dbReference type="AlphaFoldDB" id="A0AAN7M5C0"/>
<dbReference type="GO" id="GO:1902975">
    <property type="term" value="P:mitotic DNA replication initiation"/>
    <property type="evidence" value="ECO:0007669"/>
    <property type="project" value="TreeGrafter"/>
</dbReference>
<dbReference type="SUPFAM" id="SSF160059">
    <property type="entry name" value="PriA/YqbF domain"/>
    <property type="match status" value="1"/>
</dbReference>
<dbReference type="EMBL" id="JAXQNO010000008">
    <property type="protein sequence ID" value="KAK4791888.1"/>
    <property type="molecule type" value="Genomic_DNA"/>
</dbReference>
<evidence type="ECO:0000313" key="3">
    <source>
        <dbReference type="Proteomes" id="UP001346149"/>
    </source>
</evidence>
<evidence type="ECO:0000259" key="1">
    <source>
        <dbReference type="Pfam" id="PF22466"/>
    </source>
</evidence>
<sequence length="83" mass="9302">MVGYFDIDDIITEEEPVSVIFQEAVNGVGIDPSSEQNYVEQVSKVELPFWLASELRRRNVVVAHAPGCFNQKTRVELPVDPAL</sequence>
<dbReference type="GO" id="GO:0000811">
    <property type="term" value="C:GINS complex"/>
    <property type="evidence" value="ECO:0007669"/>
    <property type="project" value="TreeGrafter"/>
</dbReference>
<dbReference type="InterPro" id="IPR055221">
    <property type="entry name" value="PSF3_N"/>
</dbReference>
<dbReference type="Proteomes" id="UP001346149">
    <property type="component" value="Unassembled WGS sequence"/>
</dbReference>
<dbReference type="InterPro" id="IPR010492">
    <property type="entry name" value="GINS_Psf3"/>
</dbReference>
<dbReference type="PANTHER" id="PTHR22768">
    <property type="entry name" value="DNA REPLICATION COMPLEX GINS PROTEIN PSF3"/>
    <property type="match status" value="1"/>
</dbReference>
<dbReference type="PANTHER" id="PTHR22768:SF0">
    <property type="entry name" value="DNA REPLICATION COMPLEX GINS PROTEIN PSF3"/>
    <property type="match status" value="1"/>
</dbReference>
<protein>
    <recommendedName>
        <fullName evidence="1">DNA replication complex GINS protein PSF3 N-terminal domain-containing protein</fullName>
    </recommendedName>
</protein>
<comment type="caution">
    <text evidence="2">The sequence shown here is derived from an EMBL/GenBank/DDBJ whole genome shotgun (WGS) entry which is preliminary data.</text>
</comment>
<evidence type="ECO:0000313" key="2">
    <source>
        <dbReference type="EMBL" id="KAK4791888.1"/>
    </source>
</evidence>
<feature type="domain" description="DNA replication complex GINS protein PSF3 N-terminal" evidence="1">
    <location>
        <begin position="5"/>
        <end position="55"/>
    </location>
</feature>
<dbReference type="Pfam" id="PF22466">
    <property type="entry name" value="PSF3_N"/>
    <property type="match status" value="1"/>
</dbReference>